<protein>
    <recommendedName>
        <fullName evidence="3">Retrotransposon Copia-like N-terminal domain-containing protein</fullName>
    </recommendedName>
</protein>
<dbReference type="PANTHER" id="PTHR47481">
    <property type="match status" value="1"/>
</dbReference>
<gene>
    <name evidence="1" type="ORF">AARE701A_LOCUS12333</name>
</gene>
<dbReference type="PANTHER" id="PTHR47481:SF22">
    <property type="entry name" value="RETROTRANSPOSON GAG DOMAIN-CONTAINING PROTEIN"/>
    <property type="match status" value="1"/>
</dbReference>
<evidence type="ECO:0000313" key="1">
    <source>
        <dbReference type="EMBL" id="CAE6073433.1"/>
    </source>
</evidence>
<dbReference type="AlphaFoldDB" id="A0A8S2ABV4"/>
<accession>A0A8S2ABV4</accession>
<proteinExistence type="predicted"/>
<reference evidence="1" key="1">
    <citation type="submission" date="2021-01" db="EMBL/GenBank/DDBJ databases">
        <authorList>
            <person name="Bezrukov I."/>
        </authorList>
    </citation>
    <scope>NUCLEOTIDE SEQUENCE</scope>
</reference>
<keyword evidence="2" id="KW-1185">Reference proteome</keyword>
<dbReference type="Pfam" id="PF14223">
    <property type="entry name" value="Retrotran_gag_2"/>
    <property type="match status" value="1"/>
</dbReference>
<name>A0A8S2ABV4_ARAAE</name>
<dbReference type="Proteomes" id="UP000682877">
    <property type="component" value="Chromosome 5"/>
</dbReference>
<organism evidence="1 2">
    <name type="scientific">Arabidopsis arenosa</name>
    <name type="common">Sand rock-cress</name>
    <name type="synonym">Cardaminopsis arenosa</name>
    <dbReference type="NCBI Taxonomy" id="38785"/>
    <lineage>
        <taxon>Eukaryota</taxon>
        <taxon>Viridiplantae</taxon>
        <taxon>Streptophyta</taxon>
        <taxon>Embryophyta</taxon>
        <taxon>Tracheophyta</taxon>
        <taxon>Spermatophyta</taxon>
        <taxon>Magnoliopsida</taxon>
        <taxon>eudicotyledons</taxon>
        <taxon>Gunneridae</taxon>
        <taxon>Pentapetalae</taxon>
        <taxon>rosids</taxon>
        <taxon>malvids</taxon>
        <taxon>Brassicales</taxon>
        <taxon>Brassicaceae</taxon>
        <taxon>Camelineae</taxon>
        <taxon>Arabidopsis</taxon>
    </lineage>
</organism>
<evidence type="ECO:0000313" key="2">
    <source>
        <dbReference type="Proteomes" id="UP000682877"/>
    </source>
</evidence>
<evidence type="ECO:0008006" key="3">
    <source>
        <dbReference type="Google" id="ProtNLM"/>
    </source>
</evidence>
<sequence>MSTSSEAVVVPNSTSLLNVNMSNVTKLTANNFLMWRRQVHALLDGYDLAGYLDGSVAEPDATVTVQGVTSTNPAHKQWKRQDKLIYSGLIGAISVSVQPLLSKATTSAQIWTKLLDTYANPSRGHKQQLREQIKQWKKGSRSD</sequence>
<dbReference type="EMBL" id="LR999455">
    <property type="protein sequence ID" value="CAE6073433.1"/>
    <property type="molecule type" value="Genomic_DNA"/>
</dbReference>